<dbReference type="EMBL" id="CP046883">
    <property type="protein sequence ID" value="QNH96089.1"/>
    <property type="molecule type" value="Genomic_DNA"/>
</dbReference>
<comment type="similarity">
    <text evidence="7">Belongs to the glycosyltransferase 87 family.</text>
</comment>
<evidence type="ECO:0000256" key="8">
    <source>
        <dbReference type="SAM" id="MobiDB-lite"/>
    </source>
</evidence>
<protein>
    <submittedName>
        <fullName evidence="10">DUF2029 domain-containing protein</fullName>
    </submittedName>
</protein>
<dbReference type="KEGG" id="cans:GP473_04940"/>
<evidence type="ECO:0000256" key="7">
    <source>
        <dbReference type="ARBA" id="ARBA00024033"/>
    </source>
</evidence>
<evidence type="ECO:0000256" key="4">
    <source>
        <dbReference type="ARBA" id="ARBA00022692"/>
    </source>
</evidence>
<feature type="transmembrane region" description="Helical" evidence="9">
    <location>
        <begin position="32"/>
        <end position="54"/>
    </location>
</feature>
<gene>
    <name evidence="10" type="ORF">GP473_04940</name>
</gene>
<dbReference type="GO" id="GO:0016758">
    <property type="term" value="F:hexosyltransferase activity"/>
    <property type="evidence" value="ECO:0007669"/>
    <property type="project" value="InterPro"/>
</dbReference>
<dbReference type="Proteomes" id="UP000515275">
    <property type="component" value="Chromosome"/>
</dbReference>
<keyword evidence="4 9" id="KW-0812">Transmembrane</keyword>
<dbReference type="GO" id="GO:0005886">
    <property type="term" value="C:plasma membrane"/>
    <property type="evidence" value="ECO:0007669"/>
    <property type="project" value="UniProtKB-SubCell"/>
</dbReference>
<feature type="transmembrane region" description="Helical" evidence="9">
    <location>
        <begin position="352"/>
        <end position="370"/>
    </location>
</feature>
<keyword evidence="6 9" id="KW-0472">Membrane</keyword>
<evidence type="ECO:0000313" key="11">
    <source>
        <dbReference type="Proteomes" id="UP000515275"/>
    </source>
</evidence>
<proteinExistence type="inferred from homology"/>
<feature type="transmembrane region" description="Helical" evidence="9">
    <location>
        <begin position="117"/>
        <end position="140"/>
    </location>
</feature>
<evidence type="ECO:0000256" key="1">
    <source>
        <dbReference type="ARBA" id="ARBA00004651"/>
    </source>
</evidence>
<feature type="transmembrane region" description="Helical" evidence="9">
    <location>
        <begin position="310"/>
        <end position="331"/>
    </location>
</feature>
<keyword evidence="3" id="KW-0808">Transferase</keyword>
<dbReference type="Pfam" id="PF09594">
    <property type="entry name" value="GT87"/>
    <property type="match status" value="1"/>
</dbReference>
<keyword evidence="11" id="KW-1185">Reference proteome</keyword>
<keyword evidence="2" id="KW-1003">Cell membrane</keyword>
<sequence length="497" mass="56039">MKTHTHYDTPRHRVGHPDPLAGLRSRFSNEQLSLLGACLAWPFAIFCVLNKVFIQPNNSSPVDDFSTVWHALQRFQVGAPVYNEELWMTDPHYLYSPGGTLLLSPITLISDFDTCRILFIVFNGFAMVLAAGLLTALFNFRLTGMVWPLSVIFLFSTESAYNTLRFTNINGVLLFNLALFLFLLLRYRHKALECAAGVALGLAITIKPQFAPLLFIPFARRQFLAVASGIAVPVVLNLAAIPLMVQPGDYVDKLMPYLGIVRDYANSSIAGIGVYYGIPHWQILIWRILAVASVLIAVVFLLRWRDRDPLMWASTTSSILLMGVFLISSLGQMYYSMLILPLLFTLFSRRSVMHNPIAWIGVYLCLSSDMWQSERWIKWGQVFEYTRGTIGWSLIILSAAVATVMWTLEERSNGLNTLGDIHYFGLFGARPLPTSQQPAVVQPHNLTQPREKSTHSAGDARSPHSTRVRRSSRLSQDKRNYEQPYGRHSIPSPNNQE</sequence>
<comment type="subcellular location">
    <subcellularLocation>
        <location evidence="1">Cell membrane</location>
        <topology evidence="1">Multi-pass membrane protein</topology>
    </subcellularLocation>
</comment>
<dbReference type="AlphaFoldDB" id="A0A7G7YNL9"/>
<evidence type="ECO:0000256" key="6">
    <source>
        <dbReference type="ARBA" id="ARBA00023136"/>
    </source>
</evidence>
<keyword evidence="5 9" id="KW-1133">Transmembrane helix</keyword>
<feature type="transmembrane region" description="Helical" evidence="9">
    <location>
        <begin position="92"/>
        <end position="110"/>
    </location>
</feature>
<feature type="region of interest" description="Disordered" evidence="8">
    <location>
        <begin position="436"/>
        <end position="497"/>
    </location>
</feature>
<evidence type="ECO:0000256" key="9">
    <source>
        <dbReference type="SAM" id="Phobius"/>
    </source>
</evidence>
<feature type="transmembrane region" description="Helical" evidence="9">
    <location>
        <begin position="171"/>
        <end position="189"/>
    </location>
</feature>
<dbReference type="RefSeq" id="WP_186276644.1">
    <property type="nucleotide sequence ID" value="NZ_CP046883.1"/>
</dbReference>
<dbReference type="InterPro" id="IPR018584">
    <property type="entry name" value="GT87"/>
</dbReference>
<accession>A0A7G7YNL9</accession>
<feature type="transmembrane region" description="Helical" evidence="9">
    <location>
        <begin position="390"/>
        <end position="408"/>
    </location>
</feature>
<name>A0A7G7YNL9_9CORY</name>
<feature type="compositionally biased region" description="Polar residues" evidence="8">
    <location>
        <begin position="436"/>
        <end position="448"/>
    </location>
</feature>
<evidence type="ECO:0000256" key="3">
    <source>
        <dbReference type="ARBA" id="ARBA00022679"/>
    </source>
</evidence>
<evidence type="ECO:0000256" key="2">
    <source>
        <dbReference type="ARBA" id="ARBA00022475"/>
    </source>
</evidence>
<evidence type="ECO:0000313" key="10">
    <source>
        <dbReference type="EMBL" id="QNH96089.1"/>
    </source>
</evidence>
<feature type="transmembrane region" description="Helical" evidence="9">
    <location>
        <begin position="284"/>
        <end position="304"/>
    </location>
</feature>
<evidence type="ECO:0000256" key="5">
    <source>
        <dbReference type="ARBA" id="ARBA00022989"/>
    </source>
</evidence>
<reference evidence="10 11" key="1">
    <citation type="submission" date="2019-12" db="EMBL/GenBank/DDBJ databases">
        <title>Corynebacterium sp. nov., isolated from feces of the Anser Albifrons in China.</title>
        <authorList>
            <person name="Liu Q."/>
        </authorList>
    </citation>
    <scope>NUCLEOTIDE SEQUENCE [LARGE SCALE GENOMIC DNA]</scope>
    <source>
        <strain evidence="10 11">23H37-10</strain>
    </source>
</reference>
<feature type="transmembrane region" description="Helical" evidence="9">
    <location>
        <begin position="223"/>
        <end position="245"/>
    </location>
</feature>
<organism evidence="10 11">
    <name type="scientific">Corynebacterium anserum</name>
    <dbReference type="NCBI Taxonomy" id="2684406"/>
    <lineage>
        <taxon>Bacteria</taxon>
        <taxon>Bacillati</taxon>
        <taxon>Actinomycetota</taxon>
        <taxon>Actinomycetes</taxon>
        <taxon>Mycobacteriales</taxon>
        <taxon>Corynebacteriaceae</taxon>
        <taxon>Corynebacterium</taxon>
    </lineage>
</organism>